<evidence type="ECO:0000313" key="2">
    <source>
        <dbReference type="EMBL" id="GGL51132.1"/>
    </source>
</evidence>
<reference evidence="3" key="1">
    <citation type="journal article" date="2019" name="Int. J. Syst. Evol. Microbiol.">
        <title>The Global Catalogue of Microorganisms (GCM) 10K type strain sequencing project: providing services to taxonomists for standard genome sequencing and annotation.</title>
        <authorList>
            <consortium name="The Broad Institute Genomics Platform"/>
            <consortium name="The Broad Institute Genome Sequencing Center for Infectious Disease"/>
            <person name="Wu L."/>
            <person name="Ma J."/>
        </authorList>
    </citation>
    <scope>NUCLEOTIDE SEQUENCE [LARGE SCALE GENOMIC DNA]</scope>
    <source>
        <strain evidence="3">CGMCC 4.5581</strain>
    </source>
</reference>
<sequence>MTTAIVNEAKSPTRGSTPAMIEKLIASGISASATTRPASTSVRATFGASQAGRPGVRSVVVEDMPPSSGRAPSARGSARARACERWCGGAPGAAGGRAWPQVGDDPGGGLLHVDARDNLTLT</sequence>
<accession>A0ABQ2FT85</accession>
<keyword evidence="3" id="KW-1185">Reference proteome</keyword>
<comment type="caution">
    <text evidence="2">The sequence shown here is derived from an EMBL/GenBank/DDBJ whole genome shotgun (WGS) entry which is preliminary data.</text>
</comment>
<dbReference type="EMBL" id="BMMI01000001">
    <property type="protein sequence ID" value="GGL51132.1"/>
    <property type="molecule type" value="Genomic_DNA"/>
</dbReference>
<name>A0ABQ2FT85_9ACTN</name>
<evidence type="ECO:0000256" key="1">
    <source>
        <dbReference type="SAM" id="MobiDB-lite"/>
    </source>
</evidence>
<proteinExistence type="predicted"/>
<organism evidence="2 3">
    <name type="scientific">Modestobacter marinus</name>
    <dbReference type="NCBI Taxonomy" id="477641"/>
    <lineage>
        <taxon>Bacteria</taxon>
        <taxon>Bacillati</taxon>
        <taxon>Actinomycetota</taxon>
        <taxon>Actinomycetes</taxon>
        <taxon>Geodermatophilales</taxon>
        <taxon>Geodermatophilaceae</taxon>
        <taxon>Modestobacter</taxon>
    </lineage>
</organism>
<feature type="region of interest" description="Disordered" evidence="1">
    <location>
        <begin position="91"/>
        <end position="111"/>
    </location>
</feature>
<dbReference type="Proteomes" id="UP000648663">
    <property type="component" value="Unassembled WGS sequence"/>
</dbReference>
<protein>
    <submittedName>
        <fullName evidence="2">Uncharacterized protein</fullName>
    </submittedName>
</protein>
<evidence type="ECO:0000313" key="3">
    <source>
        <dbReference type="Proteomes" id="UP000648663"/>
    </source>
</evidence>
<gene>
    <name evidence="2" type="ORF">GCM10011589_04200</name>
</gene>